<reference evidence="2" key="1">
    <citation type="submission" date="2015-01" db="EMBL/GenBank/DDBJ databases">
        <title>The Genome Sequence of Cryptococcus gattii CA1280.</title>
        <authorList>
            <consortium name="The Broad Institute Genomics Platform"/>
            <person name="Cuomo C."/>
            <person name="Litvintseva A."/>
            <person name="Chen Y."/>
            <person name="Heitman J."/>
            <person name="Sun S."/>
            <person name="Springer D."/>
            <person name="Dromer F."/>
            <person name="Young S."/>
            <person name="Zeng Q."/>
            <person name="Gargeya S."/>
            <person name="Abouelleil A."/>
            <person name="Alvarado L."/>
            <person name="Chapman S.B."/>
            <person name="Gainer-Dewar J."/>
            <person name="Goldberg J."/>
            <person name="Griggs A."/>
            <person name="Gujja S."/>
            <person name="Hansen M."/>
            <person name="Howarth C."/>
            <person name="Imamovic A."/>
            <person name="Larimer J."/>
            <person name="Murphy C."/>
            <person name="Naylor J."/>
            <person name="Pearson M."/>
            <person name="Priest M."/>
            <person name="Roberts A."/>
            <person name="Saif S."/>
            <person name="Shea T."/>
            <person name="Sykes S."/>
            <person name="Wortman J."/>
            <person name="Nusbaum C."/>
            <person name="Birren B."/>
        </authorList>
    </citation>
    <scope>NUCLEOTIDE SEQUENCE [LARGE SCALE GENOMIC DNA]</scope>
    <source>
        <strain evidence="2">CA1280</strain>
    </source>
</reference>
<proteinExistence type="predicted"/>
<dbReference type="OrthoDB" id="2576251at2759"/>
<accession>A0A0D0VG15</accession>
<sequence length="266" mass="29465">MVNPPDKTRPKCQIPANSIEPTLDIGCTPNNHVVEQGMNSVQIPREAQKTIEARKSKDGDEGEEDDVESILSLTLDPSAFRAPEEDDEDTPPSLNLGSGLGLDLKDVTMNNSSTVISSQHKNQHEQDPNEQVYRSHNSVIHILAHLSFLPSRLSTPSTLTSSPVQAPHSFTPNADMNTDTNMHDVMTTPRYKLPNRRPTGWISSFGQMGIGMGTTMGGRIFFLPPQGYKYCPMSSRRPETKGHVCTCSTAWEKSERYNAVRYCASY</sequence>
<dbReference type="EMBL" id="KN847984">
    <property type="protein sequence ID" value="KIR46406.1"/>
    <property type="molecule type" value="Genomic_DNA"/>
</dbReference>
<dbReference type="AlphaFoldDB" id="A0A0D0VG15"/>
<feature type="region of interest" description="Disordered" evidence="1">
    <location>
        <begin position="154"/>
        <end position="179"/>
    </location>
</feature>
<evidence type="ECO:0000256" key="1">
    <source>
        <dbReference type="SAM" id="MobiDB-lite"/>
    </source>
</evidence>
<feature type="compositionally biased region" description="Low complexity" evidence="1">
    <location>
        <begin position="154"/>
        <end position="163"/>
    </location>
</feature>
<feature type="compositionally biased region" description="Basic and acidic residues" evidence="1">
    <location>
        <begin position="46"/>
        <end position="59"/>
    </location>
</feature>
<feature type="region of interest" description="Disordered" evidence="1">
    <location>
        <begin position="81"/>
        <end position="102"/>
    </location>
</feature>
<organism evidence="2">
    <name type="scientific">Cryptococcus bacillisporus CA1280</name>
    <dbReference type="NCBI Taxonomy" id="1296109"/>
    <lineage>
        <taxon>Eukaryota</taxon>
        <taxon>Fungi</taxon>
        <taxon>Dikarya</taxon>
        <taxon>Basidiomycota</taxon>
        <taxon>Agaricomycotina</taxon>
        <taxon>Tremellomycetes</taxon>
        <taxon>Tremellales</taxon>
        <taxon>Cryptococcaceae</taxon>
        <taxon>Cryptococcus</taxon>
        <taxon>Cryptococcus gattii species complex</taxon>
    </lineage>
</organism>
<gene>
    <name evidence="2" type="ORF">I312_04461</name>
</gene>
<evidence type="ECO:0000313" key="2">
    <source>
        <dbReference type="EMBL" id="KIR46406.1"/>
    </source>
</evidence>
<name>A0A0D0VG15_CRYGA</name>
<protein>
    <submittedName>
        <fullName evidence="2">Uncharacterized protein</fullName>
    </submittedName>
</protein>
<dbReference type="HOGENOM" id="CLU_1156338_0_0_1"/>
<feature type="compositionally biased region" description="Polar residues" evidence="1">
    <location>
        <begin position="168"/>
        <end position="179"/>
    </location>
</feature>
<feature type="region of interest" description="Disordered" evidence="1">
    <location>
        <begin position="37"/>
        <end position="68"/>
    </location>
</feature>